<dbReference type="EMBL" id="RZIJ01000010">
    <property type="protein sequence ID" value="RUQ70170.1"/>
    <property type="molecule type" value="Genomic_DNA"/>
</dbReference>
<reference evidence="1 2" key="1">
    <citation type="submission" date="2018-12" db="EMBL/GenBank/DDBJ databases">
        <authorList>
            <person name="Yang Y."/>
        </authorList>
    </citation>
    <scope>NUCLEOTIDE SEQUENCE [LARGE SCALE GENOMIC DNA]</scope>
    <source>
        <strain evidence="1 2">GSF71</strain>
    </source>
</reference>
<dbReference type="Proteomes" id="UP000280346">
    <property type="component" value="Unassembled WGS sequence"/>
</dbReference>
<protein>
    <submittedName>
        <fullName evidence="1">Uncharacterized protein</fullName>
    </submittedName>
</protein>
<comment type="caution">
    <text evidence="1">The sequence shown here is derived from an EMBL/GenBank/DDBJ whole genome shotgun (WGS) entry which is preliminary data.</text>
</comment>
<dbReference type="AlphaFoldDB" id="A0A3S0XMC7"/>
<gene>
    <name evidence="1" type="ORF">EJ913_14300</name>
</gene>
<evidence type="ECO:0000313" key="2">
    <source>
        <dbReference type="Proteomes" id="UP000280346"/>
    </source>
</evidence>
<organism evidence="1 2">
    <name type="scientific">Azospirillum doebereinerae</name>
    <dbReference type="NCBI Taxonomy" id="92933"/>
    <lineage>
        <taxon>Bacteria</taxon>
        <taxon>Pseudomonadati</taxon>
        <taxon>Pseudomonadota</taxon>
        <taxon>Alphaproteobacteria</taxon>
        <taxon>Rhodospirillales</taxon>
        <taxon>Azospirillaceae</taxon>
        <taxon>Azospirillum</taxon>
    </lineage>
</organism>
<keyword evidence="2" id="KW-1185">Reference proteome</keyword>
<dbReference type="RefSeq" id="WP_126998963.1">
    <property type="nucleotide sequence ID" value="NZ_JBNPXW010000002.1"/>
</dbReference>
<proteinExistence type="predicted"/>
<evidence type="ECO:0000313" key="1">
    <source>
        <dbReference type="EMBL" id="RUQ70170.1"/>
    </source>
</evidence>
<dbReference type="OrthoDB" id="7307023at2"/>
<accession>A0A3S0XMC7</accession>
<name>A0A3S0XMC7_9PROT</name>
<sequence>MSTITVPHAGHHHEAPVSHNAVAEFVTSWYEATPAAILLRPVGAFLKAWFHATPVSIALRMMSH</sequence>